<evidence type="ECO:0000256" key="2">
    <source>
        <dbReference type="SAM" id="Phobius"/>
    </source>
</evidence>
<feature type="compositionally biased region" description="Basic and acidic residues" evidence="1">
    <location>
        <begin position="33"/>
        <end position="49"/>
    </location>
</feature>
<feature type="region of interest" description="Disordered" evidence="1">
    <location>
        <begin position="23"/>
        <end position="56"/>
    </location>
</feature>
<dbReference type="AlphaFoldDB" id="A0A9Y2KWA9"/>
<name>A0A9Y2KWA9_9RHOB</name>
<sequence length="89" mass="10284">MSRGWILFWAIVCFPIAILGYMTPEKSPPPPHDYTKDGDWNEEGYRDPDTGQLLTKDQVRKEKNRWNEQNRWALAILISVILVIALANA</sequence>
<keyword evidence="2" id="KW-0472">Membrane</keyword>
<evidence type="ECO:0000256" key="1">
    <source>
        <dbReference type="SAM" id="MobiDB-lite"/>
    </source>
</evidence>
<organism evidence="3 4">
    <name type="scientific">Parasedimentitalea psychrophila</name>
    <dbReference type="NCBI Taxonomy" id="2997337"/>
    <lineage>
        <taxon>Bacteria</taxon>
        <taxon>Pseudomonadati</taxon>
        <taxon>Pseudomonadota</taxon>
        <taxon>Alphaproteobacteria</taxon>
        <taxon>Rhodobacterales</taxon>
        <taxon>Paracoccaceae</taxon>
        <taxon>Parasedimentitalea</taxon>
    </lineage>
</organism>
<gene>
    <name evidence="3" type="ORF">QPJ95_17330</name>
</gene>
<dbReference type="Proteomes" id="UP001238334">
    <property type="component" value="Chromosome"/>
</dbReference>
<keyword evidence="4" id="KW-1185">Reference proteome</keyword>
<reference evidence="3 4" key="1">
    <citation type="submission" date="2023-06" db="EMBL/GenBank/DDBJ databases">
        <title>Parasedimentitalea psychrophila sp. nov., a psychrophilic bacterium isolated from deep-sea sediment.</title>
        <authorList>
            <person name="Li A."/>
        </authorList>
    </citation>
    <scope>NUCLEOTIDE SEQUENCE [LARGE SCALE GENOMIC DNA]</scope>
    <source>
        <strain evidence="3 4">QS115</strain>
    </source>
</reference>
<feature type="transmembrane region" description="Helical" evidence="2">
    <location>
        <begin position="6"/>
        <end position="23"/>
    </location>
</feature>
<dbReference type="KEGG" id="ppso:QPJ95_17330"/>
<keyword evidence="2" id="KW-0812">Transmembrane</keyword>
<evidence type="ECO:0000313" key="3">
    <source>
        <dbReference type="EMBL" id="WIY24341.1"/>
    </source>
</evidence>
<accession>A0A9Y2KWA9</accession>
<dbReference type="RefSeq" id="WP_270921179.1">
    <property type="nucleotide sequence ID" value="NZ_CP127247.1"/>
</dbReference>
<proteinExistence type="predicted"/>
<protein>
    <submittedName>
        <fullName evidence="3">Uncharacterized protein</fullName>
    </submittedName>
</protein>
<evidence type="ECO:0000313" key="4">
    <source>
        <dbReference type="Proteomes" id="UP001238334"/>
    </source>
</evidence>
<dbReference type="EMBL" id="CP127247">
    <property type="protein sequence ID" value="WIY24341.1"/>
    <property type="molecule type" value="Genomic_DNA"/>
</dbReference>
<feature type="transmembrane region" description="Helical" evidence="2">
    <location>
        <begin position="70"/>
        <end position="87"/>
    </location>
</feature>
<keyword evidence="2" id="KW-1133">Transmembrane helix</keyword>